<dbReference type="Pfam" id="PF07851">
    <property type="entry name" value="TMEM120A-B"/>
    <property type="match status" value="1"/>
</dbReference>
<sequence length="96" mass="11005">MVCRLQRDLGHGHDKAAAITGLERDITRRRAQLSNMEHVLPRPNGLYLKIILGNVNVSILNKNDKFRYKDEYEKFKLVLSGIGFVMSVVNLLINVR</sequence>
<keyword evidence="4 6" id="KW-1133">Transmembrane helix</keyword>
<evidence type="ECO:0000256" key="5">
    <source>
        <dbReference type="ARBA" id="ARBA00023136"/>
    </source>
</evidence>
<evidence type="ECO:0000256" key="3">
    <source>
        <dbReference type="ARBA" id="ARBA00022692"/>
    </source>
</evidence>
<dbReference type="Proteomes" id="UP001159363">
    <property type="component" value="Chromosome 3"/>
</dbReference>
<accession>A0ABQ9I1P8</accession>
<evidence type="ECO:0000256" key="4">
    <source>
        <dbReference type="ARBA" id="ARBA00022989"/>
    </source>
</evidence>
<dbReference type="PANTHER" id="PTHR21433:SF0">
    <property type="entry name" value="TRANSMEMBRANE PROTEIN 120 HOMOLOG"/>
    <property type="match status" value="1"/>
</dbReference>
<dbReference type="InterPro" id="IPR012926">
    <property type="entry name" value="TMEM120A/B"/>
</dbReference>
<proteinExistence type="inferred from homology"/>
<comment type="caution">
    <text evidence="7">The sequence shown here is derived from an EMBL/GenBank/DDBJ whole genome shotgun (WGS) entry which is preliminary data.</text>
</comment>
<feature type="transmembrane region" description="Helical" evidence="6">
    <location>
        <begin position="75"/>
        <end position="93"/>
    </location>
</feature>
<name>A0ABQ9I1P8_9NEOP</name>
<evidence type="ECO:0000313" key="8">
    <source>
        <dbReference type="Proteomes" id="UP001159363"/>
    </source>
</evidence>
<gene>
    <name evidence="7" type="ORF">PR048_010062</name>
</gene>
<keyword evidence="5 6" id="KW-0472">Membrane</keyword>
<dbReference type="EMBL" id="JARBHB010000003">
    <property type="protein sequence ID" value="KAJ8890553.1"/>
    <property type="molecule type" value="Genomic_DNA"/>
</dbReference>
<reference evidence="7 8" key="1">
    <citation type="submission" date="2023-02" db="EMBL/GenBank/DDBJ databases">
        <title>LHISI_Scaffold_Assembly.</title>
        <authorList>
            <person name="Stuart O.P."/>
            <person name="Cleave R."/>
            <person name="Magrath M.J.L."/>
            <person name="Mikheyev A.S."/>
        </authorList>
    </citation>
    <scope>NUCLEOTIDE SEQUENCE [LARGE SCALE GENOMIC DNA]</scope>
    <source>
        <strain evidence="7">Daus_M_001</strain>
        <tissue evidence="7">Leg muscle</tissue>
    </source>
</reference>
<evidence type="ECO:0000256" key="6">
    <source>
        <dbReference type="SAM" id="Phobius"/>
    </source>
</evidence>
<organism evidence="7 8">
    <name type="scientific">Dryococelus australis</name>
    <dbReference type="NCBI Taxonomy" id="614101"/>
    <lineage>
        <taxon>Eukaryota</taxon>
        <taxon>Metazoa</taxon>
        <taxon>Ecdysozoa</taxon>
        <taxon>Arthropoda</taxon>
        <taxon>Hexapoda</taxon>
        <taxon>Insecta</taxon>
        <taxon>Pterygota</taxon>
        <taxon>Neoptera</taxon>
        <taxon>Polyneoptera</taxon>
        <taxon>Phasmatodea</taxon>
        <taxon>Verophasmatodea</taxon>
        <taxon>Anareolatae</taxon>
        <taxon>Phasmatidae</taxon>
        <taxon>Eurycanthinae</taxon>
        <taxon>Dryococelus</taxon>
    </lineage>
</organism>
<evidence type="ECO:0000256" key="2">
    <source>
        <dbReference type="ARBA" id="ARBA00009700"/>
    </source>
</evidence>
<evidence type="ECO:0000313" key="7">
    <source>
        <dbReference type="EMBL" id="KAJ8890553.1"/>
    </source>
</evidence>
<keyword evidence="3 6" id="KW-0812">Transmembrane</keyword>
<protein>
    <submittedName>
        <fullName evidence="7">Uncharacterized protein</fullName>
    </submittedName>
</protein>
<keyword evidence="8" id="KW-1185">Reference proteome</keyword>
<comment type="subcellular location">
    <subcellularLocation>
        <location evidence="1">Membrane</location>
        <topology evidence="1">Multi-pass membrane protein</topology>
    </subcellularLocation>
</comment>
<comment type="similarity">
    <text evidence="2">Belongs to the TMEM120 family.</text>
</comment>
<evidence type="ECO:0000256" key="1">
    <source>
        <dbReference type="ARBA" id="ARBA00004141"/>
    </source>
</evidence>
<dbReference type="PANTHER" id="PTHR21433">
    <property type="entry name" value="TRANSMEMBRANE PROTEIN INDUCED BY TUMOR NECROSIS FACTOR ALPHA"/>
    <property type="match status" value="1"/>
</dbReference>